<protein>
    <recommendedName>
        <fullName evidence="6">Choline monooxygenase, chloroplastic</fullName>
        <ecNumber evidence="5">1.14.15.7</ecNumber>
    </recommendedName>
</protein>
<dbReference type="GO" id="GO:0051537">
    <property type="term" value="F:2 iron, 2 sulfur cluster binding"/>
    <property type="evidence" value="ECO:0007669"/>
    <property type="project" value="UniProtKB-KW"/>
</dbReference>
<evidence type="ECO:0000256" key="11">
    <source>
        <dbReference type="ARBA" id="ARBA00023014"/>
    </source>
</evidence>
<keyword evidence="17" id="KW-1185">Reference proteome</keyword>
<dbReference type="Gene3D" id="3.90.380.10">
    <property type="entry name" value="Naphthalene 1,2-dioxygenase Alpha Subunit, Chain A, domain 1"/>
    <property type="match status" value="2"/>
</dbReference>
<comment type="similarity">
    <text evidence="4">Belongs to the choline monooxygenase family.</text>
</comment>
<feature type="region of interest" description="Disordered" evidence="13">
    <location>
        <begin position="362"/>
        <end position="381"/>
    </location>
</feature>
<evidence type="ECO:0000256" key="14">
    <source>
        <dbReference type="SAM" id="SignalP"/>
    </source>
</evidence>
<dbReference type="InterPro" id="IPR036922">
    <property type="entry name" value="Rieske_2Fe-2S_sf"/>
</dbReference>
<dbReference type="OrthoDB" id="426882at2759"/>
<sequence>MKAIIIASLRSMLRFLGLSLGDGKGDKAARTPPDRSLPSSWYRSTALFELERRAIFSRRWILITHRSRLVDAGDFLAITYAGFPFFLILDRQGNVNGFHNICRHKAYPILRKPCGRALVLGCKYHGWSYGFNGNLAKAPGFGNVPGFDRGQHGLLPVRVHIDKVGFVWINLEAGTGDPEVKWDDHFKGADENARLTRFALADEYKYDHTWTLDIDANWKSVMENYNECYHCQTSHPLIARASDLAKYRVDPNGGCLEHTIINKSREDEVDHLRRSITFFYPSTSVTVTQDFFYIQRMIPVGINKTRVENEIYRHRDANDEEFAAVNAFYRQVLQEDKVLCDGAQINLDAGVFTNGELHPVKEKVGRCPDSPPKRKKFNEVG</sequence>
<name>A0A166PHC4_9HYPO</name>
<dbReference type="PRINTS" id="PR00090">
    <property type="entry name" value="RNGDIOXGNASE"/>
</dbReference>
<dbReference type="Proteomes" id="UP000078544">
    <property type="component" value="Unassembled WGS sequence"/>
</dbReference>
<dbReference type="UniPathway" id="UPA00529">
    <property type="reaction ID" value="UER00430"/>
</dbReference>
<dbReference type="Pfam" id="PF00355">
    <property type="entry name" value="Rieske"/>
    <property type="match status" value="1"/>
</dbReference>
<comment type="caution">
    <text evidence="16">The sequence shown here is derived from an EMBL/GenBank/DDBJ whole genome shotgun (WGS) entry which is preliminary data.</text>
</comment>
<dbReference type="PROSITE" id="PS51296">
    <property type="entry name" value="RIESKE"/>
    <property type="match status" value="1"/>
</dbReference>
<evidence type="ECO:0000313" key="17">
    <source>
        <dbReference type="Proteomes" id="UP000078544"/>
    </source>
</evidence>
<evidence type="ECO:0000256" key="5">
    <source>
        <dbReference type="ARBA" id="ARBA00012763"/>
    </source>
</evidence>
<evidence type="ECO:0000256" key="4">
    <source>
        <dbReference type="ARBA" id="ARBA00010848"/>
    </source>
</evidence>
<dbReference type="SUPFAM" id="SSF55961">
    <property type="entry name" value="Bet v1-like"/>
    <property type="match status" value="1"/>
</dbReference>
<proteinExistence type="inferred from homology"/>
<evidence type="ECO:0000259" key="15">
    <source>
        <dbReference type="PROSITE" id="PS51296"/>
    </source>
</evidence>
<keyword evidence="10" id="KW-0408">Iron</keyword>
<organism evidence="16 17">
    <name type="scientific">Moelleriella libera RCEF 2490</name>
    <dbReference type="NCBI Taxonomy" id="1081109"/>
    <lineage>
        <taxon>Eukaryota</taxon>
        <taxon>Fungi</taxon>
        <taxon>Dikarya</taxon>
        <taxon>Ascomycota</taxon>
        <taxon>Pezizomycotina</taxon>
        <taxon>Sordariomycetes</taxon>
        <taxon>Hypocreomycetidae</taxon>
        <taxon>Hypocreales</taxon>
        <taxon>Clavicipitaceae</taxon>
        <taxon>Moelleriella</taxon>
    </lineage>
</organism>
<dbReference type="InterPro" id="IPR001663">
    <property type="entry name" value="Rng_hydr_dOase-A"/>
</dbReference>
<feature type="domain" description="Rieske" evidence="15">
    <location>
        <begin position="61"/>
        <end position="147"/>
    </location>
</feature>
<evidence type="ECO:0000256" key="6">
    <source>
        <dbReference type="ARBA" id="ARBA00014931"/>
    </source>
</evidence>
<evidence type="ECO:0000256" key="13">
    <source>
        <dbReference type="SAM" id="MobiDB-lite"/>
    </source>
</evidence>
<evidence type="ECO:0000256" key="7">
    <source>
        <dbReference type="ARBA" id="ARBA00022714"/>
    </source>
</evidence>
<comment type="catalytic activity">
    <reaction evidence="12">
        <text>choline + 2 reduced [2Fe-2S]-[ferredoxin] + O2 + 2 H(+) = betaine aldehyde hydrate + 2 oxidized [2Fe-2S]-[ferredoxin] + H2O</text>
        <dbReference type="Rhea" id="RHEA:17769"/>
        <dbReference type="Rhea" id="RHEA-COMP:10000"/>
        <dbReference type="Rhea" id="RHEA-COMP:10001"/>
        <dbReference type="ChEBI" id="CHEBI:15354"/>
        <dbReference type="ChEBI" id="CHEBI:15377"/>
        <dbReference type="ChEBI" id="CHEBI:15378"/>
        <dbReference type="ChEBI" id="CHEBI:15379"/>
        <dbReference type="ChEBI" id="CHEBI:15870"/>
        <dbReference type="ChEBI" id="CHEBI:33737"/>
        <dbReference type="ChEBI" id="CHEBI:33738"/>
        <dbReference type="EC" id="1.14.15.7"/>
    </reaction>
</comment>
<dbReference type="GO" id="GO:0019285">
    <property type="term" value="P:glycine betaine biosynthetic process from choline"/>
    <property type="evidence" value="ECO:0007669"/>
    <property type="project" value="UniProtKB-UniPathway"/>
</dbReference>
<keyword evidence="11" id="KW-0411">Iron-sulfur</keyword>
<keyword evidence="8" id="KW-0479">Metal-binding</keyword>
<dbReference type="PANTHER" id="PTHR43756:SF5">
    <property type="entry name" value="CHOLINE MONOOXYGENASE, CHLOROPLASTIC"/>
    <property type="match status" value="1"/>
</dbReference>
<dbReference type="GO" id="GO:0005506">
    <property type="term" value="F:iron ion binding"/>
    <property type="evidence" value="ECO:0007669"/>
    <property type="project" value="InterPro"/>
</dbReference>
<keyword evidence="14" id="KW-0732">Signal</keyword>
<dbReference type="STRING" id="1081109.A0A166PHC4"/>
<dbReference type="CDD" id="cd03469">
    <property type="entry name" value="Rieske_RO_Alpha_N"/>
    <property type="match status" value="1"/>
</dbReference>
<evidence type="ECO:0000256" key="9">
    <source>
        <dbReference type="ARBA" id="ARBA00023002"/>
    </source>
</evidence>
<comment type="function">
    <text evidence="2">Catalyzes the first step of the osmoprotectant glycine betaine synthesis.</text>
</comment>
<evidence type="ECO:0000256" key="2">
    <source>
        <dbReference type="ARBA" id="ARBA00002149"/>
    </source>
</evidence>
<evidence type="ECO:0000313" key="16">
    <source>
        <dbReference type="EMBL" id="KZZ96750.1"/>
    </source>
</evidence>
<dbReference type="Gene3D" id="2.102.10.10">
    <property type="entry name" value="Rieske [2Fe-2S] iron-sulphur domain"/>
    <property type="match status" value="1"/>
</dbReference>
<keyword evidence="7" id="KW-0001">2Fe-2S</keyword>
<accession>A0A166PHC4</accession>
<dbReference type="GO" id="GO:0019133">
    <property type="term" value="F:choline monooxygenase activity"/>
    <property type="evidence" value="ECO:0007669"/>
    <property type="project" value="UniProtKB-EC"/>
</dbReference>
<feature type="signal peptide" evidence="14">
    <location>
        <begin position="1"/>
        <end position="21"/>
    </location>
</feature>
<evidence type="ECO:0000256" key="1">
    <source>
        <dbReference type="ARBA" id="ARBA00001962"/>
    </source>
</evidence>
<dbReference type="AlphaFoldDB" id="A0A166PHC4"/>
<dbReference type="SUPFAM" id="SSF50022">
    <property type="entry name" value="ISP domain"/>
    <property type="match status" value="1"/>
</dbReference>
<reference evidence="16 17" key="1">
    <citation type="journal article" date="2016" name="Genome Biol. Evol.">
        <title>Divergent and convergent evolution of fungal pathogenicity.</title>
        <authorList>
            <person name="Shang Y."/>
            <person name="Xiao G."/>
            <person name="Zheng P."/>
            <person name="Cen K."/>
            <person name="Zhan S."/>
            <person name="Wang C."/>
        </authorList>
    </citation>
    <scope>NUCLEOTIDE SEQUENCE [LARGE SCALE GENOMIC DNA]</scope>
    <source>
        <strain evidence="16 17">RCEF 2490</strain>
    </source>
</reference>
<dbReference type="CDD" id="cd00680">
    <property type="entry name" value="RHO_alpha_C"/>
    <property type="match status" value="1"/>
</dbReference>
<evidence type="ECO:0000256" key="12">
    <source>
        <dbReference type="ARBA" id="ARBA00049097"/>
    </source>
</evidence>
<dbReference type="EC" id="1.14.15.7" evidence="5"/>
<evidence type="ECO:0000256" key="3">
    <source>
        <dbReference type="ARBA" id="ARBA00004866"/>
    </source>
</evidence>
<evidence type="ECO:0000256" key="8">
    <source>
        <dbReference type="ARBA" id="ARBA00022723"/>
    </source>
</evidence>
<gene>
    <name evidence="16" type="ORF">AAL_03979</name>
</gene>
<dbReference type="PANTHER" id="PTHR43756">
    <property type="entry name" value="CHOLINE MONOOXYGENASE, CHLOROPLASTIC"/>
    <property type="match status" value="1"/>
</dbReference>
<dbReference type="InterPro" id="IPR017941">
    <property type="entry name" value="Rieske_2Fe-2S"/>
</dbReference>
<keyword evidence="9" id="KW-0560">Oxidoreductase</keyword>
<dbReference type="InterPro" id="IPR015879">
    <property type="entry name" value="Ring_hydroxy_dOase_asu_C_dom"/>
</dbReference>
<comment type="pathway">
    <text evidence="3">Amine and polyamine biosynthesis; betaine biosynthesis via choline pathway; betaine aldehyde from choline (monooxygenase route): step 1/1.</text>
</comment>
<dbReference type="Pfam" id="PF00848">
    <property type="entry name" value="Ring_hydroxyl_A"/>
    <property type="match status" value="1"/>
</dbReference>
<feature type="chain" id="PRO_5007878275" description="Choline monooxygenase, chloroplastic" evidence="14">
    <location>
        <begin position="22"/>
        <end position="381"/>
    </location>
</feature>
<comment type="cofactor">
    <cofactor evidence="1">
        <name>Fe cation</name>
        <dbReference type="ChEBI" id="CHEBI:24875"/>
    </cofactor>
</comment>
<evidence type="ECO:0000256" key="10">
    <source>
        <dbReference type="ARBA" id="ARBA00023004"/>
    </source>
</evidence>
<dbReference type="EMBL" id="AZGY01000007">
    <property type="protein sequence ID" value="KZZ96750.1"/>
    <property type="molecule type" value="Genomic_DNA"/>
</dbReference>